<evidence type="ECO:0000256" key="3">
    <source>
        <dbReference type="ARBA" id="ARBA00022691"/>
    </source>
</evidence>
<dbReference type="InterPro" id="IPR050362">
    <property type="entry name" value="Cation-dep_OMT"/>
</dbReference>
<evidence type="ECO:0000313" key="4">
    <source>
        <dbReference type="EMBL" id="SBW00970.1"/>
    </source>
</evidence>
<keyword evidence="3" id="KW-0949">S-adenosyl-L-methionine</keyword>
<protein>
    <recommendedName>
        <fullName evidence="5">O-methyltransferase</fullName>
    </recommendedName>
</protein>
<reference evidence="4" key="1">
    <citation type="submission" date="2016-04" db="EMBL/GenBank/DDBJ databases">
        <authorList>
            <person name="Evans L.H."/>
            <person name="Alamgir A."/>
            <person name="Owens N."/>
            <person name="Weber N.D."/>
            <person name="Virtaneva K."/>
            <person name="Barbian K."/>
            <person name="Babar A."/>
            <person name="Rosenke K."/>
        </authorList>
    </citation>
    <scope>NUCLEOTIDE SEQUENCE</scope>
    <source>
        <strain evidence="4">86-2</strain>
    </source>
</reference>
<gene>
    <name evidence="4" type="ORF">KL86DYS2_11945</name>
</gene>
<evidence type="ECO:0000256" key="1">
    <source>
        <dbReference type="ARBA" id="ARBA00022603"/>
    </source>
</evidence>
<name>A0A212JNJ0_9BACT</name>
<dbReference type="PANTHER" id="PTHR10509">
    <property type="entry name" value="O-METHYLTRANSFERASE-RELATED"/>
    <property type="match status" value="1"/>
</dbReference>
<evidence type="ECO:0000256" key="2">
    <source>
        <dbReference type="ARBA" id="ARBA00022679"/>
    </source>
</evidence>
<dbReference type="AlphaFoldDB" id="A0A212JNJ0"/>
<dbReference type="PANTHER" id="PTHR10509:SF14">
    <property type="entry name" value="CAFFEOYL-COA O-METHYLTRANSFERASE 3-RELATED"/>
    <property type="match status" value="1"/>
</dbReference>
<proteinExistence type="predicted"/>
<dbReference type="GO" id="GO:0032259">
    <property type="term" value="P:methylation"/>
    <property type="evidence" value="ECO:0007669"/>
    <property type="project" value="UniProtKB-KW"/>
</dbReference>
<dbReference type="InterPro" id="IPR029063">
    <property type="entry name" value="SAM-dependent_MTases_sf"/>
</dbReference>
<dbReference type="GO" id="GO:0008757">
    <property type="term" value="F:S-adenosylmethionine-dependent methyltransferase activity"/>
    <property type="evidence" value="ECO:0007669"/>
    <property type="project" value="TreeGrafter"/>
</dbReference>
<dbReference type="InterPro" id="IPR002935">
    <property type="entry name" value="SAM_O-MeTrfase"/>
</dbReference>
<dbReference type="Gene3D" id="3.40.50.150">
    <property type="entry name" value="Vaccinia Virus protein VP39"/>
    <property type="match status" value="1"/>
</dbReference>
<accession>A0A212JNJ0</accession>
<sequence>MSLEKGEAIESYILSRIDQESELLKQLNRDAHVNLLKPRMLSGHLQGRMLKMFCRMMNPKYILEIGTYTAYATLCLAEGADNDAEIHTIEVNDELEDFILKHLHKSKLKDKIHLHIGDAMEIIPQIDRTFDLVFIDANKRHYIEYYNLIFDKVRPGGLIIADNTLWDGHVLETPKPSEKQTIGIQQFNDMIAKDDRVEKVILPIRDGLTLIWKK</sequence>
<dbReference type="GO" id="GO:0008171">
    <property type="term" value="F:O-methyltransferase activity"/>
    <property type="evidence" value="ECO:0007669"/>
    <property type="project" value="InterPro"/>
</dbReference>
<dbReference type="PROSITE" id="PS51682">
    <property type="entry name" value="SAM_OMT_I"/>
    <property type="match status" value="1"/>
</dbReference>
<dbReference type="EMBL" id="FLUL01000001">
    <property type="protein sequence ID" value="SBW00970.1"/>
    <property type="molecule type" value="Genomic_DNA"/>
</dbReference>
<organism evidence="4">
    <name type="scientific">uncultured Dysgonomonas sp</name>
    <dbReference type="NCBI Taxonomy" id="206096"/>
    <lineage>
        <taxon>Bacteria</taxon>
        <taxon>Pseudomonadati</taxon>
        <taxon>Bacteroidota</taxon>
        <taxon>Bacteroidia</taxon>
        <taxon>Bacteroidales</taxon>
        <taxon>Dysgonomonadaceae</taxon>
        <taxon>Dysgonomonas</taxon>
        <taxon>environmental samples</taxon>
    </lineage>
</organism>
<dbReference type="RefSeq" id="WP_296949474.1">
    <property type="nucleotide sequence ID" value="NZ_LT599021.1"/>
</dbReference>
<dbReference type="Pfam" id="PF01596">
    <property type="entry name" value="Methyltransf_3"/>
    <property type="match status" value="1"/>
</dbReference>
<evidence type="ECO:0008006" key="5">
    <source>
        <dbReference type="Google" id="ProtNLM"/>
    </source>
</evidence>
<dbReference type="SUPFAM" id="SSF53335">
    <property type="entry name" value="S-adenosyl-L-methionine-dependent methyltransferases"/>
    <property type="match status" value="1"/>
</dbReference>
<keyword evidence="1" id="KW-0489">Methyltransferase</keyword>
<dbReference type="CDD" id="cd02440">
    <property type="entry name" value="AdoMet_MTases"/>
    <property type="match status" value="1"/>
</dbReference>
<keyword evidence="2" id="KW-0808">Transferase</keyword>